<comment type="caution">
    <text evidence="2">The sequence shown here is derived from an EMBL/GenBank/DDBJ whole genome shotgun (WGS) entry which is preliminary data.</text>
</comment>
<evidence type="ECO:0000313" key="3">
    <source>
        <dbReference type="Proteomes" id="UP001187192"/>
    </source>
</evidence>
<protein>
    <submittedName>
        <fullName evidence="2">Uncharacterized protein</fullName>
    </submittedName>
</protein>
<feature type="region of interest" description="Disordered" evidence="1">
    <location>
        <begin position="66"/>
        <end position="127"/>
    </location>
</feature>
<evidence type="ECO:0000313" key="2">
    <source>
        <dbReference type="EMBL" id="GMN52344.1"/>
    </source>
</evidence>
<name>A0AA88DJT5_FICCA</name>
<dbReference type="Proteomes" id="UP001187192">
    <property type="component" value="Unassembled WGS sequence"/>
</dbReference>
<accession>A0AA88DJT5</accession>
<dbReference type="EMBL" id="BTGU01000041">
    <property type="protein sequence ID" value="GMN52344.1"/>
    <property type="molecule type" value="Genomic_DNA"/>
</dbReference>
<organism evidence="2 3">
    <name type="scientific">Ficus carica</name>
    <name type="common">Common fig</name>
    <dbReference type="NCBI Taxonomy" id="3494"/>
    <lineage>
        <taxon>Eukaryota</taxon>
        <taxon>Viridiplantae</taxon>
        <taxon>Streptophyta</taxon>
        <taxon>Embryophyta</taxon>
        <taxon>Tracheophyta</taxon>
        <taxon>Spermatophyta</taxon>
        <taxon>Magnoliopsida</taxon>
        <taxon>eudicotyledons</taxon>
        <taxon>Gunneridae</taxon>
        <taxon>Pentapetalae</taxon>
        <taxon>rosids</taxon>
        <taxon>fabids</taxon>
        <taxon>Rosales</taxon>
        <taxon>Moraceae</taxon>
        <taxon>Ficeae</taxon>
        <taxon>Ficus</taxon>
    </lineage>
</organism>
<reference evidence="2" key="1">
    <citation type="submission" date="2023-07" db="EMBL/GenBank/DDBJ databases">
        <title>draft genome sequence of fig (Ficus carica).</title>
        <authorList>
            <person name="Takahashi T."/>
            <person name="Nishimura K."/>
        </authorList>
    </citation>
    <scope>NUCLEOTIDE SEQUENCE</scope>
</reference>
<gene>
    <name evidence="2" type="ORF">TIFTF001_021488</name>
</gene>
<dbReference type="AlphaFoldDB" id="A0AA88DJT5"/>
<evidence type="ECO:0000256" key="1">
    <source>
        <dbReference type="SAM" id="MobiDB-lite"/>
    </source>
</evidence>
<feature type="compositionally biased region" description="Low complexity" evidence="1">
    <location>
        <begin position="107"/>
        <end position="118"/>
    </location>
</feature>
<feature type="compositionally biased region" description="Basic and acidic residues" evidence="1">
    <location>
        <begin position="84"/>
        <end position="94"/>
    </location>
</feature>
<keyword evidence="3" id="KW-1185">Reference proteome</keyword>
<proteinExistence type="predicted"/>
<sequence length="287" mass="31747">MSAAEQRRRSEVGAELALCSDDDVDGNGYERARSRAVASQTQWLRRWRTDRLLRCTSIHHFSPVSFSSATTGKKKVSPSATMGRQEKGREDVGKSVKHIGGVPTSPSPRWSSRISSESKGPSMNSSTSNFGMAQLIIQNEEIVVVGGNRVADPSSISTIGGEVASYADTSLSTRSIALRRLGGDRVTDLNRHQFPPSEVRSRAAPVRVRSLDLQLDIIWEEIAAMGGNHVVDPIFVDLHHRRCGRELRRSEFPVTATARRPNWREEGGEREGEREGRGLTRVVLVNY</sequence>